<dbReference type="Pfam" id="PF00931">
    <property type="entry name" value="NB-ARC"/>
    <property type="match status" value="1"/>
</dbReference>
<dbReference type="SMART" id="SM00530">
    <property type="entry name" value="HTH_XRE"/>
    <property type="match status" value="1"/>
</dbReference>
<dbReference type="SUPFAM" id="SSF52540">
    <property type="entry name" value="P-loop containing nucleoside triphosphate hydrolases"/>
    <property type="match status" value="1"/>
</dbReference>
<dbReference type="InterPro" id="IPR001387">
    <property type="entry name" value="Cro/C1-type_HTH"/>
</dbReference>
<evidence type="ECO:0000256" key="1">
    <source>
        <dbReference type="SAM" id="MobiDB-lite"/>
    </source>
</evidence>
<reference evidence="3 4" key="1">
    <citation type="submission" date="2020-08" db="EMBL/GenBank/DDBJ databases">
        <title>Sequencing the genomes of 1000 actinobacteria strains.</title>
        <authorList>
            <person name="Klenk H.-P."/>
        </authorList>
    </citation>
    <scope>NUCLEOTIDE SEQUENCE [LARGE SCALE GENOMIC DNA]</scope>
    <source>
        <strain evidence="3 4">DSM 28967</strain>
    </source>
</reference>
<dbReference type="InterPro" id="IPR011990">
    <property type="entry name" value="TPR-like_helical_dom_sf"/>
</dbReference>
<feature type="domain" description="HTH cro/C1-type" evidence="2">
    <location>
        <begin position="8"/>
        <end position="63"/>
    </location>
</feature>
<dbReference type="Pfam" id="PF01381">
    <property type="entry name" value="HTH_3"/>
    <property type="match status" value="1"/>
</dbReference>
<dbReference type="RefSeq" id="WP_184805178.1">
    <property type="nucleotide sequence ID" value="NZ_JACHMY010000001.1"/>
</dbReference>
<dbReference type="Proteomes" id="UP000549971">
    <property type="component" value="Unassembled WGS sequence"/>
</dbReference>
<dbReference type="CDD" id="cd00093">
    <property type="entry name" value="HTH_XRE"/>
    <property type="match status" value="1"/>
</dbReference>
<evidence type="ECO:0000313" key="3">
    <source>
        <dbReference type="EMBL" id="MBB5841605.1"/>
    </source>
</evidence>
<dbReference type="InterPro" id="IPR010982">
    <property type="entry name" value="Lambda_DNA-bd_dom_sf"/>
</dbReference>
<feature type="region of interest" description="Disordered" evidence="1">
    <location>
        <begin position="72"/>
        <end position="93"/>
    </location>
</feature>
<dbReference type="EMBL" id="JACHMY010000001">
    <property type="protein sequence ID" value="MBB5841605.1"/>
    <property type="molecule type" value="Genomic_DNA"/>
</dbReference>
<dbReference type="InterPro" id="IPR003593">
    <property type="entry name" value="AAA+_ATPase"/>
</dbReference>
<dbReference type="PANTHER" id="PTHR47691:SF3">
    <property type="entry name" value="HTH-TYPE TRANSCRIPTIONAL REGULATOR RV0890C-RELATED"/>
    <property type="match status" value="1"/>
</dbReference>
<dbReference type="Gene3D" id="3.40.50.300">
    <property type="entry name" value="P-loop containing nucleotide triphosphate hydrolases"/>
    <property type="match status" value="1"/>
</dbReference>
<dbReference type="AlphaFoldDB" id="A0A7W9MZL9"/>
<gene>
    <name evidence="3" type="ORF">HDA39_008339</name>
</gene>
<protein>
    <submittedName>
        <fullName evidence="3">Putative ATPase/transcriptional regulator with XRE-family HTH domain</fullName>
    </submittedName>
</protein>
<dbReference type="InterPro" id="IPR002182">
    <property type="entry name" value="NB-ARC"/>
</dbReference>
<evidence type="ECO:0000313" key="4">
    <source>
        <dbReference type="Proteomes" id="UP000549971"/>
    </source>
</evidence>
<keyword evidence="4" id="KW-1185">Reference proteome</keyword>
<dbReference type="GO" id="GO:0003677">
    <property type="term" value="F:DNA binding"/>
    <property type="evidence" value="ECO:0007669"/>
    <property type="project" value="InterPro"/>
</dbReference>
<proteinExistence type="predicted"/>
<name>A0A7W9MZL9_9ACTN</name>
<accession>A0A7W9MZL9</accession>
<dbReference type="SMART" id="SM00382">
    <property type="entry name" value="AAA"/>
    <property type="match status" value="1"/>
</dbReference>
<feature type="compositionally biased region" description="Low complexity" evidence="1">
    <location>
        <begin position="78"/>
        <end position="89"/>
    </location>
</feature>
<dbReference type="Gene3D" id="1.25.40.10">
    <property type="entry name" value="Tetratricopeptide repeat domain"/>
    <property type="match status" value="1"/>
</dbReference>
<dbReference type="GO" id="GO:0043531">
    <property type="term" value="F:ADP binding"/>
    <property type="evidence" value="ECO:0007669"/>
    <property type="project" value="InterPro"/>
</dbReference>
<dbReference type="SUPFAM" id="SSF47413">
    <property type="entry name" value="lambda repressor-like DNA-binding domains"/>
    <property type="match status" value="1"/>
</dbReference>
<dbReference type="Gene3D" id="1.10.260.40">
    <property type="entry name" value="lambda repressor-like DNA-binding domains"/>
    <property type="match status" value="1"/>
</dbReference>
<dbReference type="PROSITE" id="PS50943">
    <property type="entry name" value="HTH_CROC1"/>
    <property type="match status" value="1"/>
</dbReference>
<organism evidence="3 4">
    <name type="scientific">Kribbella italica</name>
    <dbReference type="NCBI Taxonomy" id="1540520"/>
    <lineage>
        <taxon>Bacteria</taxon>
        <taxon>Bacillati</taxon>
        <taxon>Actinomycetota</taxon>
        <taxon>Actinomycetes</taxon>
        <taxon>Propionibacteriales</taxon>
        <taxon>Kribbellaceae</taxon>
        <taxon>Kribbella</taxon>
    </lineage>
</organism>
<dbReference type="PANTHER" id="PTHR47691">
    <property type="entry name" value="REGULATOR-RELATED"/>
    <property type="match status" value="1"/>
</dbReference>
<dbReference type="PRINTS" id="PR00364">
    <property type="entry name" value="DISEASERSIST"/>
</dbReference>
<comment type="caution">
    <text evidence="3">The sequence shown here is derived from an EMBL/GenBank/DDBJ whole genome shotgun (WGS) entry which is preliminary data.</text>
</comment>
<dbReference type="InterPro" id="IPR027417">
    <property type="entry name" value="P-loop_NTPase"/>
</dbReference>
<sequence length="761" mass="80622">MASFADLLVRRRRGLSLTQRELAARAGLTLKAVAALEQGTRRYPYPNTVRALARALELDEAGLAELASSVPDRSAVSGPATGPAPAPLAESGDLPAPPAVVIGRETDVVSVRQRLLATRGSMVTLTGPGGVGKTTLALVAADLARDEFSAGVFFVDLADVVEVDEVLVTVSAILGVPEQETDGTAASLAPLLSGRRILLVLDNVEQVAGCASDLATLLSLCPDLAILVTSRTALRIRSEFVVRVAPLSAADAIRLFRERARSGSSSLADTDDYAVAELCRQADGLPLALELAASVVGTMGMAPFAENLDTGALPGPRDLPRRQRSMVATVAWSYRLLGRRSQELVSRLSLIPGPFPIQRVLDIDGGEPREALNAFGQVLDHSLVSRMGSVGGAEYYRLLVPIRHHVGTYLSPVDRDVTMARLVQSFVDGCRRDVDLYGPEQAESLTILDAETGTIRAVLIWLIDRRRGDDAAQLLYSVALYLLIRGHSSEGLRWTEGLGELPMTKASRAQWLFAETALRFGAGQSALAATRTAIAEAVDIAHEIGDSRLAAQACFQAASIAVSALDLEAAEHFHQEAARHASGMADNWINTYVSTVGGRAALIGGRPAEAEVLYTQAVASARAIGAPFEITGALGGLATAIDLVAPGKRDDEVVALLSEALLQAARHRITLSLGHLLPAFAAAFVRRDDLRLAARLLGAAASFCRYDDAVHIPATREAAESGLAKVRALLSEEAFAQEWAAGRALGFTDLAEIAQRFCPST</sequence>
<evidence type="ECO:0000259" key="2">
    <source>
        <dbReference type="PROSITE" id="PS50943"/>
    </source>
</evidence>